<dbReference type="Proteomes" id="UP000887576">
    <property type="component" value="Unplaced"/>
</dbReference>
<organism evidence="1 2">
    <name type="scientific">Panagrolaimus sp. JU765</name>
    <dbReference type="NCBI Taxonomy" id="591449"/>
    <lineage>
        <taxon>Eukaryota</taxon>
        <taxon>Metazoa</taxon>
        <taxon>Ecdysozoa</taxon>
        <taxon>Nematoda</taxon>
        <taxon>Chromadorea</taxon>
        <taxon>Rhabditida</taxon>
        <taxon>Tylenchina</taxon>
        <taxon>Panagrolaimomorpha</taxon>
        <taxon>Panagrolaimoidea</taxon>
        <taxon>Panagrolaimidae</taxon>
        <taxon>Panagrolaimus</taxon>
    </lineage>
</organism>
<name>A0AC34QEA2_9BILA</name>
<reference evidence="2" key="1">
    <citation type="submission" date="2022-11" db="UniProtKB">
        <authorList>
            <consortium name="WormBaseParasite"/>
        </authorList>
    </citation>
    <scope>IDENTIFICATION</scope>
</reference>
<sequence length="613" mass="68733">MINEDNAEASTSEENQNESSNFAFPESLPIPNTDYFDADGVYHVDIEDDAAVTLSPYQMRPTVSRTKDDSFNKFVDRGVTSSEAHYLIQNAYFAYCSAEKANICRLHAEKNGTTCEILQHQVTDLQMYIKTLQNRVVDTSSEIDKARSKQREAEEKLEELKMQYEAVLKQKMSAVNENREAMKWHQEYEKSQTVLSDMVQAYSNLKEKYSEAIKIASDFSKAKDDAVSDFQNLEVELKRTELDYDLRLTNSSDLINSLVDLLKKNSIVLPNDLKSKLEEICGGEVNVQEYTKHASESLMISNNQENTKVTPKSSKNQKNIRALESMASKSRENTCSPALVVSKSQENAYGSVASKSQENTCSSESVSGSQEHTEYTAVSGVFNTPAPRSDLIDDLALSDSSDDDLDHQVLQVFAENTSTIAEESRSAIPESLSADIDVDLQSKEPPKIPNEPNPVAVVEAPVFCQDNTATTFKVPLTKQSTRKRPKKAVSKPVIPIKRPNLRSSNPRIANKKSNEKPLSLPTKRKLQPSVEVFPVAAVPGIIKPAKPSSTSTIHGRKCRTIREIQEENKNKDKREIIRNLREQMVPSQPLPKRATASVLRKKEMTDQQEQEKQ</sequence>
<evidence type="ECO:0000313" key="2">
    <source>
        <dbReference type="WBParaSite" id="JU765_v2.g15559.t1"/>
    </source>
</evidence>
<dbReference type="WBParaSite" id="JU765_v2.g15559.t1">
    <property type="protein sequence ID" value="JU765_v2.g15559.t1"/>
    <property type="gene ID" value="JU765_v2.g15559"/>
</dbReference>
<evidence type="ECO:0000313" key="1">
    <source>
        <dbReference type="Proteomes" id="UP000887576"/>
    </source>
</evidence>
<accession>A0AC34QEA2</accession>
<proteinExistence type="predicted"/>
<protein>
    <submittedName>
        <fullName evidence="2">Uncharacterized protein</fullName>
    </submittedName>
</protein>